<keyword evidence="2 4" id="KW-0479">Metal-binding</keyword>
<feature type="compositionally biased region" description="Basic and acidic residues" evidence="6">
    <location>
        <begin position="442"/>
        <end position="454"/>
    </location>
</feature>
<evidence type="ECO:0000256" key="1">
    <source>
        <dbReference type="ARBA" id="ARBA00022617"/>
    </source>
</evidence>
<evidence type="ECO:0000313" key="9">
    <source>
        <dbReference type="Proteomes" id="UP000243498"/>
    </source>
</evidence>
<dbReference type="PANTHER" id="PTHR24305">
    <property type="entry name" value="CYTOCHROME P450"/>
    <property type="match status" value="1"/>
</dbReference>
<dbReference type="CDD" id="cd11069">
    <property type="entry name" value="CYP_FUM15-like"/>
    <property type="match status" value="1"/>
</dbReference>
<keyword evidence="9" id="KW-1185">Reference proteome</keyword>
<evidence type="ECO:0000256" key="3">
    <source>
        <dbReference type="ARBA" id="ARBA00023004"/>
    </source>
</evidence>
<dbReference type="Proteomes" id="UP000243498">
    <property type="component" value="Unassembled WGS sequence"/>
</dbReference>
<comment type="cofactor">
    <cofactor evidence="4">
        <name>heme</name>
        <dbReference type="ChEBI" id="CHEBI:30413"/>
    </cofactor>
</comment>
<feature type="compositionally biased region" description="Polar residues" evidence="6">
    <location>
        <begin position="154"/>
        <end position="188"/>
    </location>
</feature>
<feature type="compositionally biased region" description="Basic residues" evidence="6">
    <location>
        <begin position="239"/>
        <end position="248"/>
    </location>
</feature>
<evidence type="ECO:0000256" key="4">
    <source>
        <dbReference type="PIRSR" id="PIRSR602401-1"/>
    </source>
</evidence>
<keyword evidence="1 4" id="KW-0349">Heme</keyword>
<dbReference type="PRINTS" id="PR00463">
    <property type="entry name" value="EP450I"/>
</dbReference>
<dbReference type="PROSITE" id="PS50089">
    <property type="entry name" value="ZF_RING_2"/>
    <property type="match status" value="1"/>
</dbReference>
<keyword evidence="3 4" id="KW-0408">Iron</keyword>
<evidence type="ECO:0000313" key="8">
    <source>
        <dbReference type="EMBL" id="OAA49304.1"/>
    </source>
</evidence>
<dbReference type="STRING" id="1081105.A0A162KCX9"/>
<dbReference type="InterPro" id="IPR050121">
    <property type="entry name" value="Cytochrome_P450_monoxygenase"/>
</dbReference>
<dbReference type="InterPro" id="IPR001128">
    <property type="entry name" value="Cyt_P450"/>
</dbReference>
<dbReference type="InterPro" id="IPR002401">
    <property type="entry name" value="Cyt_P450_E_grp-I"/>
</dbReference>
<feature type="compositionally biased region" description="Polar residues" evidence="6">
    <location>
        <begin position="202"/>
        <end position="214"/>
    </location>
</feature>
<keyword evidence="5" id="KW-0863">Zinc-finger</keyword>
<feature type="region of interest" description="Disordered" evidence="6">
    <location>
        <begin position="154"/>
        <end position="251"/>
    </location>
</feature>
<dbReference type="GO" id="GO:0016705">
    <property type="term" value="F:oxidoreductase activity, acting on paired donors, with incorporation or reduction of molecular oxygen"/>
    <property type="evidence" value="ECO:0007669"/>
    <property type="project" value="InterPro"/>
</dbReference>
<feature type="domain" description="RING-type" evidence="7">
    <location>
        <begin position="335"/>
        <end position="383"/>
    </location>
</feature>
<reference evidence="8 9" key="1">
    <citation type="journal article" date="2016" name="Genome Biol. Evol.">
        <title>Divergent and convergent evolution of fungal pathogenicity.</title>
        <authorList>
            <person name="Shang Y."/>
            <person name="Xiao G."/>
            <person name="Zheng P."/>
            <person name="Cen K."/>
            <person name="Zhan S."/>
            <person name="Wang C."/>
        </authorList>
    </citation>
    <scope>NUCLEOTIDE SEQUENCE [LARGE SCALE GENOMIC DNA]</scope>
    <source>
        <strain evidence="8 9">RCEF 4871</strain>
    </source>
</reference>
<dbReference type="GO" id="GO:0020037">
    <property type="term" value="F:heme binding"/>
    <property type="evidence" value="ECO:0007669"/>
    <property type="project" value="InterPro"/>
</dbReference>
<keyword evidence="5" id="KW-0862">Zinc</keyword>
<comment type="caution">
    <text evidence="8">The sequence shown here is derived from an EMBL/GenBank/DDBJ whole genome shotgun (WGS) entry which is preliminary data.</text>
</comment>
<evidence type="ECO:0000256" key="2">
    <source>
        <dbReference type="ARBA" id="ARBA00022723"/>
    </source>
</evidence>
<sequence>MDQMNILPNNAQRLDSSRDLLQNDPTHWMARPHDSPMSPWPSQTLPLGPLYMPQQHGLQRPLAGGQDPTQLMPSGQYGTLPHPGRNARDAQTPPSFAGLPAAAMHWGSTMQSAPLDVGSAASTISVTNTWGNMNADSSDLTLRPPAAMGWASPSATLGTLTVPPSQDTSSEGLPNTFSRAVGASTTPSYFPLSPISPRRLGQASSPTAHLSQRPPTSPASLGYRDNSGLLSPASDRRRQSQTRTRRVVQARQSVPDYVHLEDGVSRQQVLNVSPASRSSLRGSHQISPSQEEDAMVRQMQMYRGALQSKLVASKAALQSLESVEASALPDSEKTCVICYNDYGVASPEGINEAPLRLPQCKHIFGDHCIKKWLEDSDSCPYCRSKLQSEPKHLFGSARTFMQMMRLRGLPLPAGVSEDMISRVVSRPVGESELQELFMRSARTAERRSPPDDASGHNYRRTRQRRGESGLTSGSHVAEFPMAQRYISSEALSLDGSLQPQGGLSTPGENPWVTSTPGAINTVPHQGLLRYFWWFNEERVIVSSHRGLAEVMVTRSYQFKRPDIVRRLLAPILGVGILLTEGDVHKVQRRNLMPAFAFRHVKDLYPVFWRKAREVVQAMSATADGDGVATLDAPEWANRCTLDIIGLAGMGVDFGSIKDPTNPLATTYRSLMGTQGQNGLLRVLLILLPTWLVSRIPLRRNEVVHNANQTIRDVCRDLIRDKKRRMANKEPTDVDILSVALGSGLFSDENLVDQLMTFLAAGHDTTASSLTWATYLLSCYPHVQTRLRQEVRERLPRIDEDKGITSTDIDKMPYLNAVCNEVLRLFSPVPRTSREAVEDTTVQGFPIHKGTVVLLSPWATNADQNLWGGDALEFKPERWLVEDAADLKIAGSGGASSVYAFLTFLHGPRSCIGASFARSEFACLLAAWVGRFEFDLVNTEMRERKKLVIRYGVTARPEGGLPVRARIVPGF</sequence>
<dbReference type="SUPFAM" id="SSF48264">
    <property type="entry name" value="Cytochrome P450"/>
    <property type="match status" value="1"/>
</dbReference>
<dbReference type="GO" id="GO:0004497">
    <property type="term" value="F:monooxygenase activity"/>
    <property type="evidence" value="ECO:0007669"/>
    <property type="project" value="InterPro"/>
</dbReference>
<dbReference type="FunFam" id="1.10.630.10:FF:000051">
    <property type="entry name" value="Cytochrome P450 monooxygenase (Fum15)"/>
    <property type="match status" value="1"/>
</dbReference>
<dbReference type="PANTHER" id="PTHR24305:SF227">
    <property type="entry name" value="P450, PUTATIVE (EUROFUNG)-RELATED"/>
    <property type="match status" value="1"/>
</dbReference>
<dbReference type="Pfam" id="PF13639">
    <property type="entry name" value="zf-RING_2"/>
    <property type="match status" value="1"/>
</dbReference>
<protein>
    <submittedName>
        <fullName evidence="8">Cytochrome P450 78A3</fullName>
    </submittedName>
</protein>
<dbReference type="SMART" id="SM00184">
    <property type="entry name" value="RING"/>
    <property type="match status" value="1"/>
</dbReference>
<feature type="region of interest" description="Disordered" evidence="6">
    <location>
        <begin position="440"/>
        <end position="473"/>
    </location>
</feature>
<dbReference type="InterPro" id="IPR001841">
    <property type="entry name" value="Znf_RING"/>
</dbReference>
<evidence type="ECO:0000256" key="5">
    <source>
        <dbReference type="PROSITE-ProRule" id="PRU00175"/>
    </source>
</evidence>
<organism evidence="8 9">
    <name type="scientific">Metarhizium rileyi (strain RCEF 4871)</name>
    <name type="common">Nomuraea rileyi</name>
    <dbReference type="NCBI Taxonomy" id="1649241"/>
    <lineage>
        <taxon>Eukaryota</taxon>
        <taxon>Fungi</taxon>
        <taxon>Dikarya</taxon>
        <taxon>Ascomycota</taxon>
        <taxon>Pezizomycotina</taxon>
        <taxon>Sordariomycetes</taxon>
        <taxon>Hypocreomycetidae</taxon>
        <taxon>Hypocreales</taxon>
        <taxon>Clavicipitaceae</taxon>
        <taxon>Metarhizium</taxon>
    </lineage>
</organism>
<evidence type="ECO:0000256" key="6">
    <source>
        <dbReference type="SAM" id="MobiDB-lite"/>
    </source>
</evidence>
<evidence type="ECO:0000259" key="7">
    <source>
        <dbReference type="PROSITE" id="PS50089"/>
    </source>
</evidence>
<accession>A0A162KCX9</accession>
<dbReference type="Gene3D" id="1.10.630.10">
    <property type="entry name" value="Cytochrome P450"/>
    <property type="match status" value="1"/>
</dbReference>
<proteinExistence type="predicted"/>
<dbReference type="InterPro" id="IPR036396">
    <property type="entry name" value="Cyt_P450_sf"/>
</dbReference>
<feature type="binding site" description="axial binding residue" evidence="4">
    <location>
        <position position="910"/>
    </location>
    <ligand>
        <name>heme</name>
        <dbReference type="ChEBI" id="CHEBI:30413"/>
    </ligand>
    <ligandPart>
        <name>Fe</name>
        <dbReference type="ChEBI" id="CHEBI:18248"/>
    </ligandPart>
</feature>
<dbReference type="InterPro" id="IPR013083">
    <property type="entry name" value="Znf_RING/FYVE/PHD"/>
</dbReference>
<name>A0A162KCX9_METRR</name>
<dbReference type="EMBL" id="AZHC01000003">
    <property type="protein sequence ID" value="OAA49304.1"/>
    <property type="molecule type" value="Genomic_DNA"/>
</dbReference>
<dbReference type="PRINTS" id="PR00385">
    <property type="entry name" value="P450"/>
</dbReference>
<dbReference type="SUPFAM" id="SSF57850">
    <property type="entry name" value="RING/U-box"/>
    <property type="match status" value="1"/>
</dbReference>
<dbReference type="GO" id="GO:0005506">
    <property type="term" value="F:iron ion binding"/>
    <property type="evidence" value="ECO:0007669"/>
    <property type="project" value="InterPro"/>
</dbReference>
<dbReference type="GO" id="GO:0008270">
    <property type="term" value="F:zinc ion binding"/>
    <property type="evidence" value="ECO:0007669"/>
    <property type="project" value="UniProtKB-KW"/>
</dbReference>
<dbReference type="Pfam" id="PF00067">
    <property type="entry name" value="p450"/>
    <property type="match status" value="1"/>
</dbReference>
<feature type="compositionally biased region" description="Polar residues" evidence="6">
    <location>
        <begin position="268"/>
        <end position="289"/>
    </location>
</feature>
<dbReference type="OrthoDB" id="1470350at2759"/>
<dbReference type="AlphaFoldDB" id="A0A162KCX9"/>
<gene>
    <name evidence="8" type="ORF">NOR_01227</name>
</gene>
<dbReference type="Gene3D" id="3.30.40.10">
    <property type="entry name" value="Zinc/RING finger domain, C3HC4 (zinc finger)"/>
    <property type="match status" value="1"/>
</dbReference>
<feature type="region of interest" description="Disordered" evidence="6">
    <location>
        <begin position="268"/>
        <end position="293"/>
    </location>
</feature>